<sequence length="46" mass="5222">MKSPTNQQEYSLRDASVALEDKIDDEFYLDAARTLVTLSLRVTMAD</sequence>
<evidence type="ECO:0000313" key="2">
    <source>
        <dbReference type="Proteomes" id="UP000005959"/>
    </source>
</evidence>
<dbReference type="AlphaFoldDB" id="G9Y7D4"/>
<evidence type="ECO:0000313" key="1">
    <source>
        <dbReference type="EMBL" id="EHM42143.1"/>
    </source>
</evidence>
<accession>G9Y7D4</accession>
<name>G9Y7D4_HAFAL</name>
<reference evidence="1 2" key="1">
    <citation type="submission" date="2011-08" db="EMBL/GenBank/DDBJ databases">
        <authorList>
            <person name="Weinstock G."/>
            <person name="Sodergren E."/>
            <person name="Clifton S."/>
            <person name="Fulton L."/>
            <person name="Fulton B."/>
            <person name="Courtney L."/>
            <person name="Fronick C."/>
            <person name="Harrison M."/>
            <person name="Strong C."/>
            <person name="Farmer C."/>
            <person name="Delahaunty K."/>
            <person name="Markovic C."/>
            <person name="Hall O."/>
            <person name="Minx P."/>
            <person name="Tomlinson C."/>
            <person name="Mitreva M."/>
            <person name="Hou S."/>
            <person name="Chen J."/>
            <person name="Wollam A."/>
            <person name="Pepin K.H."/>
            <person name="Johnson M."/>
            <person name="Bhonagiri V."/>
            <person name="Zhang X."/>
            <person name="Suruliraj S."/>
            <person name="Warren W."/>
            <person name="Chinwalla A."/>
            <person name="Mardis E.R."/>
            <person name="Wilson R.K."/>
        </authorList>
    </citation>
    <scope>NUCLEOTIDE SEQUENCE [LARGE SCALE GENOMIC DNA]</scope>
    <source>
        <strain evidence="1 2">ATCC 51873</strain>
    </source>
</reference>
<proteinExistence type="predicted"/>
<dbReference type="Proteomes" id="UP000005959">
    <property type="component" value="Unassembled WGS sequence"/>
</dbReference>
<dbReference type="EMBL" id="AGCI01000059">
    <property type="protein sequence ID" value="EHM42143.1"/>
    <property type="molecule type" value="Genomic_DNA"/>
</dbReference>
<protein>
    <submittedName>
        <fullName evidence="1">Uncharacterized protein</fullName>
    </submittedName>
</protein>
<dbReference type="HOGENOM" id="CLU_3184339_0_0_6"/>
<gene>
    <name evidence="1" type="ORF">HMPREF0454_02507</name>
</gene>
<comment type="caution">
    <text evidence="1">The sequence shown here is derived from an EMBL/GenBank/DDBJ whole genome shotgun (WGS) entry which is preliminary data.</text>
</comment>
<organism evidence="1 2">
    <name type="scientific">Hafnia alvei ATCC 51873</name>
    <dbReference type="NCBI Taxonomy" id="1002364"/>
    <lineage>
        <taxon>Bacteria</taxon>
        <taxon>Pseudomonadati</taxon>
        <taxon>Pseudomonadota</taxon>
        <taxon>Gammaproteobacteria</taxon>
        <taxon>Enterobacterales</taxon>
        <taxon>Hafniaceae</taxon>
        <taxon>Hafnia</taxon>
    </lineage>
</organism>